<dbReference type="InterPro" id="IPR034660">
    <property type="entry name" value="DinB/YfiT-like"/>
</dbReference>
<dbReference type="Gene3D" id="1.20.120.450">
    <property type="entry name" value="dinb family like domain"/>
    <property type="match status" value="1"/>
</dbReference>
<dbReference type="Proteomes" id="UP001149165">
    <property type="component" value="Unassembled WGS sequence"/>
</dbReference>
<accession>A0A9W9ETL2</accession>
<comment type="caution">
    <text evidence="2">The sequence shown here is derived from an EMBL/GenBank/DDBJ whole genome shotgun (WGS) entry which is preliminary data.</text>
</comment>
<gene>
    <name evidence="2" type="ORF">N7456_011242</name>
</gene>
<dbReference type="OrthoDB" id="3724345at2759"/>
<proteinExistence type="predicted"/>
<dbReference type="EMBL" id="JAPQKH010000007">
    <property type="protein sequence ID" value="KAJ5087626.1"/>
    <property type="molecule type" value="Genomic_DNA"/>
</dbReference>
<evidence type="ECO:0000313" key="3">
    <source>
        <dbReference type="Proteomes" id="UP001149165"/>
    </source>
</evidence>
<keyword evidence="1" id="KW-0175">Coiled coil</keyword>
<evidence type="ECO:0000313" key="2">
    <source>
        <dbReference type="EMBL" id="KAJ5087626.1"/>
    </source>
</evidence>
<evidence type="ECO:0000256" key="1">
    <source>
        <dbReference type="SAM" id="Coils"/>
    </source>
</evidence>
<dbReference type="SUPFAM" id="SSF109854">
    <property type="entry name" value="DinB/YfiT-like putative metalloenzymes"/>
    <property type="match status" value="1"/>
</dbReference>
<dbReference type="PANTHER" id="PTHR36922:SF1">
    <property type="entry name" value="DUF1993 DOMAIN-CONTAINING PROTEIN"/>
    <property type="match status" value="1"/>
</dbReference>
<reference evidence="2" key="2">
    <citation type="journal article" date="2023" name="IMA Fungus">
        <title>Comparative genomic study of the Penicillium genus elucidates a diverse pangenome and 15 lateral gene transfer events.</title>
        <authorList>
            <person name="Petersen C."/>
            <person name="Sorensen T."/>
            <person name="Nielsen M.R."/>
            <person name="Sondergaard T.E."/>
            <person name="Sorensen J.L."/>
            <person name="Fitzpatrick D.A."/>
            <person name="Frisvad J.C."/>
            <person name="Nielsen K.L."/>
        </authorList>
    </citation>
    <scope>NUCLEOTIDE SEQUENCE</scope>
    <source>
        <strain evidence="2">IBT 30069</strain>
    </source>
</reference>
<name>A0A9W9ETL2_9EURO</name>
<organism evidence="2 3">
    <name type="scientific">Penicillium angulare</name>
    <dbReference type="NCBI Taxonomy" id="116970"/>
    <lineage>
        <taxon>Eukaryota</taxon>
        <taxon>Fungi</taxon>
        <taxon>Dikarya</taxon>
        <taxon>Ascomycota</taxon>
        <taxon>Pezizomycotina</taxon>
        <taxon>Eurotiomycetes</taxon>
        <taxon>Eurotiomycetidae</taxon>
        <taxon>Eurotiales</taxon>
        <taxon>Aspergillaceae</taxon>
        <taxon>Penicillium</taxon>
    </lineage>
</organism>
<keyword evidence="3" id="KW-1185">Reference proteome</keyword>
<sequence>MSSSLYNTTVVPAKQALNALSNLLRQAEQHENAAKLLDAALCEDMKPLSFQVSFSVQLAEKMVARLTGAPIGTYDTNIPTFAEAQSQIEKAIQVLDAADETTINNNAENTAEIGMGPGVNIPMRLDNYAHAFSMSNLYFHVVTAYSILRKEGVPIGKKDYLGSFMGPYMPQGQGQ</sequence>
<reference evidence="2" key="1">
    <citation type="submission" date="2022-11" db="EMBL/GenBank/DDBJ databases">
        <authorList>
            <person name="Petersen C."/>
        </authorList>
    </citation>
    <scope>NUCLEOTIDE SEQUENCE</scope>
    <source>
        <strain evidence="2">IBT 30069</strain>
    </source>
</reference>
<protein>
    <submittedName>
        <fullName evidence="2">Helix-turn-helix domain-containing protein</fullName>
    </submittedName>
</protein>
<dbReference type="AlphaFoldDB" id="A0A9W9ETL2"/>
<feature type="coiled-coil region" evidence="1">
    <location>
        <begin position="13"/>
        <end position="40"/>
    </location>
</feature>
<dbReference type="PANTHER" id="PTHR36922">
    <property type="entry name" value="BLL2446 PROTEIN"/>
    <property type="match status" value="1"/>
</dbReference>
<dbReference type="Pfam" id="PF09351">
    <property type="entry name" value="DUF1993"/>
    <property type="match status" value="1"/>
</dbReference>
<dbReference type="InterPro" id="IPR018531">
    <property type="entry name" value="DUF1993"/>
</dbReference>